<dbReference type="EMBL" id="JACXVP010000006">
    <property type="protein sequence ID" value="KAG5603295.1"/>
    <property type="molecule type" value="Genomic_DNA"/>
</dbReference>
<dbReference type="AlphaFoldDB" id="A0A9J5YU10"/>
<protein>
    <submittedName>
        <fullName evidence="1">Uncharacterized protein</fullName>
    </submittedName>
</protein>
<proteinExistence type="predicted"/>
<name>A0A9J5YU10_SOLCO</name>
<sequence length="97" mass="10836">REFESTKAGVKGLVDSGITKIPRFFIYPSPLSENARALISYSGSFSKGDNGKYDQGQKNIIVLDLLSDGRSAKWQHFVALFIPLKRSIYLGLSQNWP</sequence>
<keyword evidence="2" id="KW-1185">Reference proteome</keyword>
<dbReference type="Proteomes" id="UP000824120">
    <property type="component" value="Chromosome 6"/>
</dbReference>
<evidence type="ECO:0000313" key="2">
    <source>
        <dbReference type="Proteomes" id="UP000824120"/>
    </source>
</evidence>
<evidence type="ECO:0000313" key="1">
    <source>
        <dbReference type="EMBL" id="KAG5603295.1"/>
    </source>
</evidence>
<organism evidence="1 2">
    <name type="scientific">Solanum commersonii</name>
    <name type="common">Commerson's wild potato</name>
    <name type="synonym">Commerson's nightshade</name>
    <dbReference type="NCBI Taxonomy" id="4109"/>
    <lineage>
        <taxon>Eukaryota</taxon>
        <taxon>Viridiplantae</taxon>
        <taxon>Streptophyta</taxon>
        <taxon>Embryophyta</taxon>
        <taxon>Tracheophyta</taxon>
        <taxon>Spermatophyta</taxon>
        <taxon>Magnoliopsida</taxon>
        <taxon>eudicotyledons</taxon>
        <taxon>Gunneridae</taxon>
        <taxon>Pentapetalae</taxon>
        <taxon>asterids</taxon>
        <taxon>lamiids</taxon>
        <taxon>Solanales</taxon>
        <taxon>Solanaceae</taxon>
        <taxon>Solanoideae</taxon>
        <taxon>Solaneae</taxon>
        <taxon>Solanum</taxon>
    </lineage>
</organism>
<gene>
    <name evidence="1" type="ORF">H5410_034665</name>
</gene>
<comment type="caution">
    <text evidence="1">The sequence shown here is derived from an EMBL/GenBank/DDBJ whole genome shotgun (WGS) entry which is preliminary data.</text>
</comment>
<reference evidence="1 2" key="1">
    <citation type="submission" date="2020-09" db="EMBL/GenBank/DDBJ databases">
        <title>De no assembly of potato wild relative species, Solanum commersonii.</title>
        <authorList>
            <person name="Cho K."/>
        </authorList>
    </citation>
    <scope>NUCLEOTIDE SEQUENCE [LARGE SCALE GENOMIC DNA]</scope>
    <source>
        <strain evidence="1">LZ3.2</strain>
        <tissue evidence="1">Leaf</tissue>
    </source>
</reference>
<accession>A0A9J5YU10</accession>
<feature type="non-terminal residue" evidence="1">
    <location>
        <position position="97"/>
    </location>
</feature>